<dbReference type="InterPro" id="IPR025234">
    <property type="entry name" value="YjzH-like"/>
</dbReference>
<feature type="transmembrane region" description="Helical" evidence="1">
    <location>
        <begin position="6"/>
        <end position="23"/>
    </location>
</feature>
<keyword evidence="1" id="KW-1133">Transmembrane helix</keyword>
<evidence type="ECO:0000313" key="2">
    <source>
        <dbReference type="EMBL" id="MVO07583.1"/>
    </source>
</evidence>
<organism evidence="2 3">
    <name type="scientific">Flavobacterium profundi</name>
    <dbReference type="NCBI Taxonomy" id="1774945"/>
    <lineage>
        <taxon>Bacteria</taxon>
        <taxon>Pseudomonadati</taxon>
        <taxon>Bacteroidota</taxon>
        <taxon>Flavobacteriia</taxon>
        <taxon>Flavobacteriales</taxon>
        <taxon>Flavobacteriaceae</taxon>
        <taxon>Flavobacterium</taxon>
    </lineage>
</organism>
<proteinExistence type="predicted"/>
<reference evidence="3" key="1">
    <citation type="submission" date="2019-05" db="EMBL/GenBank/DDBJ databases">
        <title>Flavobacterium profundi sp. nov., isolated from a deep-sea seamount.</title>
        <authorList>
            <person name="Zhang D.-C."/>
        </authorList>
    </citation>
    <scope>NUCLEOTIDE SEQUENCE [LARGE SCALE GENOMIC DNA]</scope>
    <source>
        <strain evidence="3">TP390</strain>
    </source>
</reference>
<sequence>MLLVLLMLLLYQTVVWLLLLFLIRKEKVVFYKKIIKFSLDLIDERRIKKKVNEIMRKFEYKLLTINVNHLKKEKFQIELDEKFQKWGNEGWELIKMESITSGGMFFHGATTESFFAVFKREKL</sequence>
<evidence type="ECO:0000313" key="3">
    <source>
        <dbReference type="Proteomes" id="UP000431264"/>
    </source>
</evidence>
<name>A0A6I4ID33_9FLAO</name>
<keyword evidence="3" id="KW-1185">Reference proteome</keyword>
<keyword evidence="1" id="KW-0472">Membrane</keyword>
<evidence type="ECO:0000256" key="1">
    <source>
        <dbReference type="SAM" id="Phobius"/>
    </source>
</evidence>
<keyword evidence="1" id="KW-0812">Transmembrane</keyword>
<dbReference type="AlphaFoldDB" id="A0A6I4ID33"/>
<comment type="caution">
    <text evidence="2">The sequence shown here is derived from an EMBL/GenBank/DDBJ whole genome shotgun (WGS) entry which is preliminary data.</text>
</comment>
<dbReference type="Proteomes" id="UP000431264">
    <property type="component" value="Unassembled WGS sequence"/>
</dbReference>
<gene>
    <name evidence="2" type="ORF">GOQ30_00225</name>
</gene>
<accession>A0A6I4ID33</accession>
<dbReference type="OrthoDB" id="5432776at2"/>
<dbReference type="Pfam" id="PF13783">
    <property type="entry name" value="DUF4177"/>
    <property type="match status" value="1"/>
</dbReference>
<protein>
    <submittedName>
        <fullName evidence="2">DUF4177 domain-containing protein</fullName>
    </submittedName>
</protein>
<dbReference type="EMBL" id="WQLW01000001">
    <property type="protein sequence ID" value="MVO07583.1"/>
    <property type="molecule type" value="Genomic_DNA"/>
</dbReference>